<keyword evidence="3" id="KW-1185">Reference proteome</keyword>
<dbReference type="InterPro" id="IPR011992">
    <property type="entry name" value="EF-hand-dom_pair"/>
</dbReference>
<dbReference type="EMBL" id="QMKO01001529">
    <property type="protein sequence ID" value="RTG89057.1"/>
    <property type="molecule type" value="Genomic_DNA"/>
</dbReference>
<dbReference type="SUPFAM" id="SSF47473">
    <property type="entry name" value="EF-hand"/>
    <property type="match status" value="1"/>
</dbReference>
<evidence type="ECO:0000256" key="1">
    <source>
        <dbReference type="ARBA" id="ARBA00022837"/>
    </source>
</evidence>
<accession>A0A430QN35</accession>
<dbReference type="STRING" id="6184.A0A430QN35"/>
<sequence>MLFILFDIINELSNGYIEGSELDNFLREFIYSVFSEELGNETIPSDELELMKKEFMEAFDENSDNRIELTEVRLGSNHNSCSSSSGGGGGHCILCQKLSQIMFFFSQLVLIHKTFVFHLST</sequence>
<dbReference type="Proteomes" id="UP000290809">
    <property type="component" value="Unassembled WGS sequence"/>
</dbReference>
<evidence type="ECO:0000313" key="3">
    <source>
        <dbReference type="Proteomes" id="UP000290809"/>
    </source>
</evidence>
<dbReference type="InterPro" id="IPR018247">
    <property type="entry name" value="EF_Hand_1_Ca_BS"/>
</dbReference>
<dbReference type="AlphaFoldDB" id="A0A430QN35"/>
<comment type="caution">
    <text evidence="2">The sequence shown here is derived from an EMBL/GenBank/DDBJ whole genome shotgun (WGS) entry which is preliminary data.</text>
</comment>
<dbReference type="Gene3D" id="1.10.238.10">
    <property type="entry name" value="EF-hand"/>
    <property type="match status" value="1"/>
</dbReference>
<evidence type="ECO:0008006" key="4">
    <source>
        <dbReference type="Google" id="ProtNLM"/>
    </source>
</evidence>
<gene>
    <name evidence="2" type="ORF">DC041_0011572</name>
</gene>
<name>A0A430QN35_SCHBO</name>
<organism evidence="2 3">
    <name type="scientific">Schistosoma bovis</name>
    <name type="common">Blood fluke</name>
    <dbReference type="NCBI Taxonomy" id="6184"/>
    <lineage>
        <taxon>Eukaryota</taxon>
        <taxon>Metazoa</taxon>
        <taxon>Spiralia</taxon>
        <taxon>Lophotrochozoa</taxon>
        <taxon>Platyhelminthes</taxon>
        <taxon>Trematoda</taxon>
        <taxon>Digenea</taxon>
        <taxon>Strigeidida</taxon>
        <taxon>Schistosomatoidea</taxon>
        <taxon>Schistosomatidae</taxon>
        <taxon>Schistosoma</taxon>
    </lineage>
</organism>
<protein>
    <recommendedName>
        <fullName evidence="4">EF-hand domain-containing protein</fullName>
    </recommendedName>
</protein>
<keyword evidence="1" id="KW-0106">Calcium</keyword>
<evidence type="ECO:0000313" key="2">
    <source>
        <dbReference type="EMBL" id="RTG89057.1"/>
    </source>
</evidence>
<dbReference type="PROSITE" id="PS00018">
    <property type="entry name" value="EF_HAND_1"/>
    <property type="match status" value="1"/>
</dbReference>
<proteinExistence type="predicted"/>
<reference evidence="2 3" key="1">
    <citation type="journal article" date="2019" name="PLoS Pathog.">
        <title>Genome sequence of the bovine parasite Schistosoma bovis Tanzania.</title>
        <authorList>
            <person name="Oey H."/>
            <person name="Zakrzewski M."/>
            <person name="Gobert G."/>
            <person name="Gravermann K."/>
            <person name="Stoye J."/>
            <person name="Jones M."/>
            <person name="Mcmanus D."/>
            <person name="Krause L."/>
        </authorList>
    </citation>
    <scope>NUCLEOTIDE SEQUENCE [LARGE SCALE GENOMIC DNA]</scope>
    <source>
        <strain evidence="2 3">TAN1997</strain>
    </source>
</reference>